<dbReference type="InterPro" id="IPR025997">
    <property type="entry name" value="SBP_2_dom"/>
</dbReference>
<sequence length="386" mass="43695">MDYLLKYIINSPLYVFFIEGIIFFFLVFAAFASSYLRAAHITPSIAFISFRAPGDAFWGPVEDFMRAACNDLGMKLKVYYAHGKRENMMKYYLHAAQEDHVDIVLIGNFRKTAHHIIKLSSQEKTPVFLFNGGLSEDVASEIGPPRKKYPLWLGELLPDDEQAGYVLAKTLIDAARKHNTERKATLIGISGINVSTASIARNKGLKRALLEYTNNAVLKQIVHANWEPKLAARHFHTLYKRYPEVNIAWAASDLMSIGIIDSLSSVDPALIPNKNFFTGGIDWAKQGLTYVQQGKMTATIGGHFMDGAWSVILIHDYFNGIDFADDNVSMRSKMNIITAANIDAYLRHFAGQQWDKIDFKSFSKYYTPTLKQYSFTLDEVMKQFSH</sequence>
<reference evidence="6 7" key="1">
    <citation type="submission" date="2017-04" db="EMBL/GenBank/DDBJ databases">
        <title>Draft genome sequence of Zooshikella ganghwensis VG4 isolated from Red Sea sediments.</title>
        <authorList>
            <person name="Rehman Z."/>
            <person name="Alam I."/>
            <person name="Kamau A."/>
            <person name="Bajic V."/>
            <person name="Leiknes T."/>
        </authorList>
    </citation>
    <scope>NUCLEOTIDE SEQUENCE [LARGE SCALE GENOMIC DNA]</scope>
    <source>
        <strain evidence="6 7">VG4</strain>
    </source>
</reference>
<gene>
    <name evidence="6" type="ORF">B9G39_10705</name>
</gene>
<accession>A0A4P9VKP7</accession>
<dbReference type="EMBL" id="NDXW01000001">
    <property type="protein sequence ID" value="RDH43875.1"/>
    <property type="molecule type" value="Genomic_DNA"/>
</dbReference>
<comment type="similarity">
    <text evidence="2">Belongs to the bacterial solute-binding protein 2 family.</text>
</comment>
<comment type="subcellular location">
    <subcellularLocation>
        <location evidence="1">Cell envelope</location>
    </subcellularLocation>
</comment>
<dbReference type="GO" id="GO:0030313">
    <property type="term" value="C:cell envelope"/>
    <property type="evidence" value="ECO:0007669"/>
    <property type="project" value="UniProtKB-SubCell"/>
</dbReference>
<protein>
    <recommendedName>
        <fullName evidence="5">Periplasmic binding protein domain-containing protein</fullName>
    </recommendedName>
</protein>
<feature type="transmembrane region" description="Helical" evidence="4">
    <location>
        <begin position="12"/>
        <end position="36"/>
    </location>
</feature>
<dbReference type="SUPFAM" id="SSF53822">
    <property type="entry name" value="Periplasmic binding protein-like I"/>
    <property type="match status" value="1"/>
</dbReference>
<dbReference type="PANTHER" id="PTHR46847">
    <property type="entry name" value="D-ALLOSE-BINDING PERIPLASMIC PROTEIN-RELATED"/>
    <property type="match status" value="1"/>
</dbReference>
<keyword evidence="4" id="KW-1133">Transmembrane helix</keyword>
<dbReference type="Pfam" id="PF13407">
    <property type="entry name" value="Peripla_BP_4"/>
    <property type="match status" value="1"/>
</dbReference>
<evidence type="ECO:0000256" key="4">
    <source>
        <dbReference type="SAM" id="Phobius"/>
    </source>
</evidence>
<evidence type="ECO:0000313" key="7">
    <source>
        <dbReference type="Proteomes" id="UP000257039"/>
    </source>
</evidence>
<keyword evidence="4" id="KW-0472">Membrane</keyword>
<comment type="caution">
    <text evidence="6">The sequence shown here is derived from an EMBL/GenBank/DDBJ whole genome shotgun (WGS) entry which is preliminary data.</text>
</comment>
<organism evidence="6 7">
    <name type="scientific">Zooshikella ganghwensis</name>
    <dbReference type="NCBI Taxonomy" id="202772"/>
    <lineage>
        <taxon>Bacteria</taxon>
        <taxon>Pseudomonadati</taxon>
        <taxon>Pseudomonadota</taxon>
        <taxon>Gammaproteobacteria</taxon>
        <taxon>Oceanospirillales</taxon>
        <taxon>Zooshikellaceae</taxon>
        <taxon>Zooshikella</taxon>
    </lineage>
</organism>
<name>A0A4P9VKP7_9GAMM</name>
<proteinExistence type="inferred from homology"/>
<keyword evidence="7" id="KW-1185">Reference proteome</keyword>
<dbReference type="Gene3D" id="3.40.50.2300">
    <property type="match status" value="2"/>
</dbReference>
<evidence type="ECO:0000256" key="1">
    <source>
        <dbReference type="ARBA" id="ARBA00004196"/>
    </source>
</evidence>
<evidence type="ECO:0000313" key="6">
    <source>
        <dbReference type="EMBL" id="RDH43875.1"/>
    </source>
</evidence>
<dbReference type="Proteomes" id="UP000257039">
    <property type="component" value="Unassembled WGS sequence"/>
</dbReference>
<dbReference type="PANTHER" id="PTHR46847:SF2">
    <property type="entry name" value="ABC TRANSPORTER SUGAR-BINDING PROTEIN"/>
    <property type="match status" value="1"/>
</dbReference>
<dbReference type="AlphaFoldDB" id="A0A4P9VKP7"/>
<dbReference type="GO" id="GO:0030246">
    <property type="term" value="F:carbohydrate binding"/>
    <property type="evidence" value="ECO:0007669"/>
    <property type="project" value="UniProtKB-ARBA"/>
</dbReference>
<keyword evidence="3" id="KW-0732">Signal</keyword>
<dbReference type="GO" id="GO:0055085">
    <property type="term" value="P:transmembrane transport"/>
    <property type="evidence" value="ECO:0007669"/>
    <property type="project" value="UniProtKB-ARBA"/>
</dbReference>
<dbReference type="InterPro" id="IPR028082">
    <property type="entry name" value="Peripla_BP_I"/>
</dbReference>
<evidence type="ECO:0000256" key="3">
    <source>
        <dbReference type="ARBA" id="ARBA00022729"/>
    </source>
</evidence>
<keyword evidence="4" id="KW-0812">Transmembrane</keyword>
<dbReference type="CDD" id="cd06324">
    <property type="entry name" value="PBP1_ABC_sugar_binding-like"/>
    <property type="match status" value="1"/>
</dbReference>
<evidence type="ECO:0000259" key="5">
    <source>
        <dbReference type="Pfam" id="PF13407"/>
    </source>
</evidence>
<feature type="domain" description="Periplasmic binding protein" evidence="5">
    <location>
        <begin position="49"/>
        <end position="301"/>
    </location>
</feature>
<evidence type="ECO:0000256" key="2">
    <source>
        <dbReference type="ARBA" id="ARBA00007639"/>
    </source>
</evidence>